<proteinExistence type="predicted"/>
<dbReference type="Pfam" id="PF13358">
    <property type="entry name" value="DDE_3"/>
    <property type="match status" value="1"/>
</dbReference>
<dbReference type="InterPro" id="IPR038717">
    <property type="entry name" value="Tc1-like_DDE_dom"/>
</dbReference>
<dbReference type="AlphaFoldDB" id="A0ABD0Q9T4"/>
<sequence>PAEFCFNPNQTHLNKLIKACHPWTRHTFPDCNTISKGSSGNDSGGCMAFSLTSPTAVVAIISAHCELTFIREQHWFLVQRKCSLAYPSLPGHYSLGRCLVNAPSEWYCDKPIQIINPAIVPLHEQHRPDFIFMNDNAPAHRGCIIRERLLEAGVPQMELPALSPDLNPKENLWNLLSRHGEGHNPALQNLNDLRAVPSKRVKCHASADNKSDL</sequence>
<dbReference type="InterPro" id="IPR036397">
    <property type="entry name" value="RNaseH_sf"/>
</dbReference>
<keyword evidence="3" id="KW-1185">Reference proteome</keyword>
<comment type="caution">
    <text evidence="2">The sequence shown here is derived from an EMBL/GenBank/DDBJ whole genome shotgun (WGS) entry which is preliminary data.</text>
</comment>
<evidence type="ECO:0000313" key="3">
    <source>
        <dbReference type="Proteomes" id="UP001529510"/>
    </source>
</evidence>
<evidence type="ECO:0000313" key="2">
    <source>
        <dbReference type="EMBL" id="KAL0183019.1"/>
    </source>
</evidence>
<protein>
    <recommendedName>
        <fullName evidence="1">Tc1-like transposase DDE domain-containing protein</fullName>
    </recommendedName>
</protein>
<dbReference type="EMBL" id="JAMKFB020000010">
    <property type="protein sequence ID" value="KAL0183019.1"/>
    <property type="molecule type" value="Genomic_DNA"/>
</dbReference>
<gene>
    <name evidence="2" type="ORF">M9458_022394</name>
</gene>
<feature type="domain" description="Tc1-like transposase DDE" evidence="1">
    <location>
        <begin position="125"/>
        <end position="186"/>
    </location>
</feature>
<dbReference type="Gene3D" id="3.30.420.10">
    <property type="entry name" value="Ribonuclease H-like superfamily/Ribonuclease H"/>
    <property type="match status" value="1"/>
</dbReference>
<dbReference type="Proteomes" id="UP001529510">
    <property type="component" value="Unassembled WGS sequence"/>
</dbReference>
<organism evidence="2 3">
    <name type="scientific">Cirrhinus mrigala</name>
    <name type="common">Mrigala</name>
    <dbReference type="NCBI Taxonomy" id="683832"/>
    <lineage>
        <taxon>Eukaryota</taxon>
        <taxon>Metazoa</taxon>
        <taxon>Chordata</taxon>
        <taxon>Craniata</taxon>
        <taxon>Vertebrata</taxon>
        <taxon>Euteleostomi</taxon>
        <taxon>Actinopterygii</taxon>
        <taxon>Neopterygii</taxon>
        <taxon>Teleostei</taxon>
        <taxon>Ostariophysi</taxon>
        <taxon>Cypriniformes</taxon>
        <taxon>Cyprinidae</taxon>
        <taxon>Labeoninae</taxon>
        <taxon>Labeonini</taxon>
        <taxon>Cirrhinus</taxon>
    </lineage>
</organism>
<name>A0ABD0Q9T4_CIRMR</name>
<reference evidence="2 3" key="1">
    <citation type="submission" date="2024-05" db="EMBL/GenBank/DDBJ databases">
        <title>Genome sequencing and assembly of Indian major carp, Cirrhinus mrigala (Hamilton, 1822).</title>
        <authorList>
            <person name="Mohindra V."/>
            <person name="Chowdhury L.M."/>
            <person name="Lal K."/>
            <person name="Jena J.K."/>
        </authorList>
    </citation>
    <scope>NUCLEOTIDE SEQUENCE [LARGE SCALE GENOMIC DNA]</scope>
    <source>
        <strain evidence="2">CM1030</strain>
        <tissue evidence="2">Blood</tissue>
    </source>
</reference>
<accession>A0ABD0Q9T4</accession>
<evidence type="ECO:0000259" key="1">
    <source>
        <dbReference type="Pfam" id="PF13358"/>
    </source>
</evidence>
<feature type="non-terminal residue" evidence="2">
    <location>
        <position position="1"/>
    </location>
</feature>